<feature type="region of interest" description="Disordered" evidence="1">
    <location>
        <begin position="210"/>
        <end position="234"/>
    </location>
</feature>
<dbReference type="Pfam" id="PF13668">
    <property type="entry name" value="Ferritin_2"/>
    <property type="match status" value="1"/>
</dbReference>
<name>A0A3R9NXC1_9BACT</name>
<dbReference type="AlphaFoldDB" id="A0A3R9NXC1"/>
<gene>
    <name evidence="2" type="ORF">EDE15_4636</name>
</gene>
<dbReference type="RefSeq" id="WP_125487292.1">
    <property type="nucleotide sequence ID" value="NZ_RSDW01000001.1"/>
</dbReference>
<evidence type="ECO:0000313" key="3">
    <source>
        <dbReference type="Proteomes" id="UP000269669"/>
    </source>
</evidence>
<evidence type="ECO:0000256" key="1">
    <source>
        <dbReference type="SAM" id="MobiDB-lite"/>
    </source>
</evidence>
<dbReference type="Proteomes" id="UP000269669">
    <property type="component" value="Unassembled WGS sequence"/>
</dbReference>
<accession>A0A3R9NXC1</accession>
<evidence type="ECO:0008006" key="4">
    <source>
        <dbReference type="Google" id="ProtNLM"/>
    </source>
</evidence>
<dbReference type="EMBL" id="RSDW01000001">
    <property type="protein sequence ID" value="RSL19023.1"/>
    <property type="molecule type" value="Genomic_DNA"/>
</dbReference>
<comment type="caution">
    <text evidence="2">The sequence shown here is derived from an EMBL/GenBank/DDBJ whole genome shotgun (WGS) entry which is preliminary data.</text>
</comment>
<dbReference type="OrthoDB" id="109710at2"/>
<feature type="compositionally biased region" description="Pro residues" evidence="1">
    <location>
        <begin position="222"/>
        <end position="232"/>
    </location>
</feature>
<proteinExistence type="predicted"/>
<organism evidence="2 3">
    <name type="scientific">Edaphobacter aggregans</name>
    <dbReference type="NCBI Taxonomy" id="570835"/>
    <lineage>
        <taxon>Bacteria</taxon>
        <taxon>Pseudomonadati</taxon>
        <taxon>Acidobacteriota</taxon>
        <taxon>Terriglobia</taxon>
        <taxon>Terriglobales</taxon>
        <taxon>Acidobacteriaceae</taxon>
        <taxon>Edaphobacter</taxon>
    </lineage>
</organism>
<keyword evidence="3" id="KW-1185">Reference proteome</keyword>
<protein>
    <recommendedName>
        <fullName evidence="4">Ferritin-like protein</fullName>
    </recommendedName>
</protein>
<evidence type="ECO:0000313" key="2">
    <source>
        <dbReference type="EMBL" id="RSL19023.1"/>
    </source>
</evidence>
<sequence>MKVNSLPLTTSHEEIVSTTPEELNEKFNRVIRRRSFLQGLGFASASSALLPAAGLLTAKQGHASELEHHGPLSRGDAAILRFLAAAELIESDLWTQYNELGGVNGGNPAYIAALENLDGDMPQYISDNTDDELSHAAFLNAYLKSKGAQPVNLDAFRTLPSSQATGAKQIGRLTNLLNLDVDLSWYTRYRSEENPDFGAKFKGPFTISNQPAVPLNDTDTPPNTPQPAPPITPQSRRMQAIANTAGFHFAYIEQGGASLYTNMALKASDLEVLRIVVSIGGVEVDHFGLWHDKAGNAVATPLAGLIDPVTGLTFPDLNAPPTELTQTNLILPEPCDFIKGEKLPPCSVIRPSLTENAGAVATIKSFTADLLFAGQSTAFFEFIMELAVEADAARRDL</sequence>
<reference evidence="2 3" key="1">
    <citation type="submission" date="2018-12" db="EMBL/GenBank/DDBJ databases">
        <title>Sequencing of bacterial isolates from soil warming experiment in Harvard Forest, Massachusetts, USA.</title>
        <authorList>
            <person name="Deangelis K."/>
        </authorList>
    </citation>
    <scope>NUCLEOTIDE SEQUENCE [LARGE SCALE GENOMIC DNA]</scope>
    <source>
        <strain evidence="2 3">EB153</strain>
    </source>
</reference>